<accession>H6RDU3</accession>
<reference evidence="1" key="1">
    <citation type="journal article" date="2012" name="Environ. Microbiol.">
        <title>Genomic content of uncultured Bacteroidetes from contrasting oceanic provinces in the North Atlantic Ocean.</title>
        <authorList>
            <person name="Gomez-Pereira P.R."/>
            <person name="Schuler M."/>
            <person name="Fuchs B.M."/>
            <person name="Bennke C."/>
            <person name="Teeling H."/>
            <person name="Waldmann J."/>
            <person name="Richter M."/>
            <person name="Barbe V."/>
            <person name="Bataille E."/>
            <person name="Glockner F.O."/>
            <person name="Amann R."/>
        </authorList>
    </citation>
    <scope>NUCLEOTIDE SEQUENCE</scope>
</reference>
<gene>
    <name evidence="1" type="ORF">VIS_S3ASA20025</name>
</gene>
<dbReference type="PROSITE" id="PS51257">
    <property type="entry name" value="PROKAR_LIPOPROTEIN"/>
    <property type="match status" value="1"/>
</dbReference>
<evidence type="ECO:0000313" key="1">
    <source>
        <dbReference type="EMBL" id="CCF99204.1"/>
    </source>
</evidence>
<dbReference type="EMBL" id="FO117573">
    <property type="protein sequence ID" value="CCF99204.1"/>
    <property type="molecule type" value="Genomic_DNA"/>
</dbReference>
<reference evidence="1" key="2">
    <citation type="submission" date="2012-02" db="EMBL/GenBank/DDBJ databases">
        <authorList>
            <person name="Genoscope - CEA"/>
        </authorList>
    </citation>
    <scope>NUCLEOTIDE SEQUENCE</scope>
</reference>
<dbReference type="AlphaFoldDB" id="H6RDU3"/>
<organism evidence="1">
    <name type="scientific">uncultured Flavobacteriia bacterium</name>
    <dbReference type="NCBI Taxonomy" id="212695"/>
    <lineage>
        <taxon>Bacteria</taxon>
        <taxon>Pseudomonadati</taxon>
        <taxon>Bacteroidota</taxon>
        <taxon>Flavobacteriia</taxon>
        <taxon>environmental samples</taxon>
    </lineage>
</organism>
<name>H6RDU3_9BACT</name>
<sequence length="160" mass="18497">MKTRFFLLFLLFVSLSGCRDMETKKVSSESILAEELKEIDMKEVDEYPSMEGCDSLATRTSRKRCFERELSTNFQKFLATKILVFSDPIRDTIWLDLSITATGEAEINAIKIPDSLERQIPQMQQWLRQSLDSLPEIYPAIKRGIPVRTAFKMPVVIRVE</sequence>
<protein>
    <submittedName>
        <fullName evidence="1">Uncharacterized protein</fullName>
    </submittedName>
</protein>
<proteinExistence type="predicted"/>